<proteinExistence type="predicted"/>
<dbReference type="Pfam" id="PF06580">
    <property type="entry name" value="His_kinase"/>
    <property type="match status" value="1"/>
</dbReference>
<keyword evidence="1" id="KW-1133">Transmembrane helix</keyword>
<dbReference type="RefSeq" id="WP_081199895.1">
    <property type="nucleotide sequence ID" value="NZ_FOCZ01000001.1"/>
</dbReference>
<keyword evidence="3" id="KW-0808">Transferase</keyword>
<dbReference type="SUPFAM" id="SSF55874">
    <property type="entry name" value="ATPase domain of HSP90 chaperone/DNA topoisomerase II/histidine kinase"/>
    <property type="match status" value="1"/>
</dbReference>
<feature type="transmembrane region" description="Helical" evidence="1">
    <location>
        <begin position="69"/>
        <end position="89"/>
    </location>
</feature>
<feature type="transmembrane region" description="Helical" evidence="1">
    <location>
        <begin position="109"/>
        <end position="134"/>
    </location>
</feature>
<evidence type="ECO:0000313" key="3">
    <source>
        <dbReference type="EMBL" id="OQP51152.1"/>
    </source>
</evidence>
<evidence type="ECO:0000256" key="1">
    <source>
        <dbReference type="SAM" id="Phobius"/>
    </source>
</evidence>
<comment type="caution">
    <text evidence="3">The sequence shown here is derived from an EMBL/GenBank/DDBJ whole genome shotgun (WGS) entry which is preliminary data.</text>
</comment>
<gene>
    <name evidence="3" type="ORF">A4H97_03220</name>
</gene>
<dbReference type="Gene3D" id="3.30.565.10">
    <property type="entry name" value="Histidine kinase-like ATPase, C-terminal domain"/>
    <property type="match status" value="1"/>
</dbReference>
<feature type="transmembrane region" description="Helical" evidence="1">
    <location>
        <begin position="36"/>
        <end position="57"/>
    </location>
</feature>
<dbReference type="AlphaFoldDB" id="A0A1V9EYJ3"/>
<dbReference type="Proteomes" id="UP000192610">
    <property type="component" value="Unassembled WGS sequence"/>
</dbReference>
<feature type="domain" description="Signal transduction histidine kinase internal region" evidence="2">
    <location>
        <begin position="154"/>
        <end position="233"/>
    </location>
</feature>
<reference evidence="4" key="1">
    <citation type="submission" date="2016-04" db="EMBL/GenBank/DDBJ databases">
        <authorList>
            <person name="Chen L."/>
            <person name="Zhuang W."/>
            <person name="Wang G."/>
        </authorList>
    </citation>
    <scope>NUCLEOTIDE SEQUENCE [LARGE SCALE GENOMIC DNA]</scope>
    <source>
        <strain evidence="4">17621</strain>
    </source>
</reference>
<dbReference type="InterPro" id="IPR036890">
    <property type="entry name" value="HATPase_C_sf"/>
</dbReference>
<dbReference type="PANTHER" id="PTHR34220:SF7">
    <property type="entry name" value="SENSOR HISTIDINE KINASE YPDA"/>
    <property type="match status" value="1"/>
</dbReference>
<dbReference type="InterPro" id="IPR010559">
    <property type="entry name" value="Sig_transdc_His_kin_internal"/>
</dbReference>
<sequence length="344" mass="40608">MNYNRSNVRLGVLFWLLYFLYEWLGQASLSSEYRRYFINACAIVPITGMATWFTIQVLIKKFLLKKRILAFRIGFVVGVVAFTLARRAFNYFYTYPHYWPEGLKTTSYWWFPKLLIEGVNIYLIVALYTMFYFLRAWYEQQRLAQELQRDKAVAQLELLKNQVQPHFIFNTLNNIYSLSLKNSPRTSDLIYRLSSLLSYMLYDSRQEFIPVSKEMEYIHNYIELEKIRYGERLDVAVNCFDSVDQFTIPPLLILPLVENSFKHGVSNDVGNSWIRVDLSVKDDWLTVKIENSRIADACNGHAVYNGIGIENVKKRLEIIYPERHEFKCMSEGQSFLTILKIKKS</sequence>
<keyword evidence="4" id="KW-1185">Reference proteome</keyword>
<keyword evidence="1" id="KW-0812">Transmembrane</keyword>
<dbReference type="GO" id="GO:0016020">
    <property type="term" value="C:membrane"/>
    <property type="evidence" value="ECO:0007669"/>
    <property type="project" value="InterPro"/>
</dbReference>
<accession>A0A1V9EYJ3</accession>
<keyword evidence="3" id="KW-0418">Kinase</keyword>
<keyword evidence="1" id="KW-0472">Membrane</keyword>
<name>A0A1V9EYJ3_9BACT</name>
<dbReference type="EMBL" id="LVXG01000012">
    <property type="protein sequence ID" value="OQP51152.1"/>
    <property type="molecule type" value="Genomic_DNA"/>
</dbReference>
<dbReference type="InterPro" id="IPR050640">
    <property type="entry name" value="Bact_2-comp_sensor_kinase"/>
</dbReference>
<feature type="transmembrane region" description="Helical" evidence="1">
    <location>
        <begin position="7"/>
        <end position="24"/>
    </location>
</feature>
<dbReference type="GO" id="GO:0000155">
    <property type="term" value="F:phosphorelay sensor kinase activity"/>
    <property type="evidence" value="ECO:0007669"/>
    <property type="project" value="InterPro"/>
</dbReference>
<protein>
    <submittedName>
        <fullName evidence="3">Histidine kinase</fullName>
    </submittedName>
</protein>
<dbReference type="PANTHER" id="PTHR34220">
    <property type="entry name" value="SENSOR HISTIDINE KINASE YPDA"/>
    <property type="match status" value="1"/>
</dbReference>
<dbReference type="STRING" id="354355.SAMN05660816_00296"/>
<dbReference type="OrthoDB" id="9792992at2"/>
<organism evidence="3 4">
    <name type="scientific">Niastella yeongjuensis</name>
    <dbReference type="NCBI Taxonomy" id="354355"/>
    <lineage>
        <taxon>Bacteria</taxon>
        <taxon>Pseudomonadati</taxon>
        <taxon>Bacteroidota</taxon>
        <taxon>Chitinophagia</taxon>
        <taxon>Chitinophagales</taxon>
        <taxon>Chitinophagaceae</taxon>
        <taxon>Niastella</taxon>
    </lineage>
</organism>
<evidence type="ECO:0000313" key="4">
    <source>
        <dbReference type="Proteomes" id="UP000192610"/>
    </source>
</evidence>
<evidence type="ECO:0000259" key="2">
    <source>
        <dbReference type="Pfam" id="PF06580"/>
    </source>
</evidence>